<reference evidence="1" key="1">
    <citation type="journal article" date="2015" name="Nature">
        <title>Complex archaea that bridge the gap between prokaryotes and eukaryotes.</title>
        <authorList>
            <person name="Spang A."/>
            <person name="Saw J.H."/>
            <person name="Jorgensen S.L."/>
            <person name="Zaremba-Niedzwiedzka K."/>
            <person name="Martijn J."/>
            <person name="Lind A.E."/>
            <person name="van Eijk R."/>
            <person name="Schleper C."/>
            <person name="Guy L."/>
            <person name="Ettema T.J."/>
        </authorList>
    </citation>
    <scope>NUCLEOTIDE SEQUENCE</scope>
</reference>
<organism evidence="1">
    <name type="scientific">marine sediment metagenome</name>
    <dbReference type="NCBI Taxonomy" id="412755"/>
    <lineage>
        <taxon>unclassified sequences</taxon>
        <taxon>metagenomes</taxon>
        <taxon>ecological metagenomes</taxon>
    </lineage>
</organism>
<comment type="caution">
    <text evidence="1">The sequence shown here is derived from an EMBL/GenBank/DDBJ whole genome shotgun (WGS) entry which is preliminary data.</text>
</comment>
<evidence type="ECO:0000313" key="1">
    <source>
        <dbReference type="EMBL" id="KKM95082.1"/>
    </source>
</evidence>
<dbReference type="EMBL" id="LAZR01006055">
    <property type="protein sequence ID" value="KKM95082.1"/>
    <property type="molecule type" value="Genomic_DNA"/>
</dbReference>
<dbReference type="AlphaFoldDB" id="A0A0F9PPH3"/>
<accession>A0A0F9PPH3</accession>
<proteinExistence type="predicted"/>
<gene>
    <name evidence="1" type="ORF">LCGC14_1191830</name>
</gene>
<protein>
    <submittedName>
        <fullName evidence="1">Uncharacterized protein</fullName>
    </submittedName>
</protein>
<name>A0A0F9PPH3_9ZZZZ</name>
<sequence length="59" mass="7020">MPNYKSCKYYTYIWKNGKEEMLCTLTGKSYCSFWDNLECVPSEETDRDKLIKEGVMYEG</sequence>